<evidence type="ECO:0000256" key="8">
    <source>
        <dbReference type="ARBA" id="ARBA00022759"/>
    </source>
</evidence>
<comment type="caution">
    <text evidence="13">The sequence shown here is derived from an EMBL/GenBank/DDBJ whole genome shotgun (WGS) entry which is preliminary data.</text>
</comment>
<dbReference type="NCBIfam" id="NF001236">
    <property type="entry name" value="PRK00203.1"/>
    <property type="match status" value="1"/>
</dbReference>
<accession>A0A7W3LI52</accession>
<gene>
    <name evidence="11" type="primary">rnhA</name>
    <name evidence="13" type="ORF">HNR61_000231</name>
</gene>
<evidence type="ECO:0000313" key="14">
    <source>
        <dbReference type="Proteomes" id="UP000572680"/>
    </source>
</evidence>
<sequence length="163" mass="18248">MNGLFEVDEPPAASVPASVTPVVVHTDGGCSPNPGPGGWGAVLRYGEHVKELCGGESDTTNNRMELMAAIRALEHLTRPSFVQVHTDSTYVRQGITQWMRSWKRNGWRTADRKPVKNDDLWRRLDEATRRHRVEWFWVKGHAGDPGNERADALATEGRLKHGL</sequence>
<feature type="binding site" evidence="11">
    <location>
        <position position="87"/>
    </location>
    <ligand>
        <name>Mg(2+)</name>
        <dbReference type="ChEBI" id="CHEBI:18420"/>
        <label>1</label>
    </ligand>
</feature>
<evidence type="ECO:0000256" key="10">
    <source>
        <dbReference type="ARBA" id="ARBA00022842"/>
    </source>
</evidence>
<evidence type="ECO:0000256" key="7">
    <source>
        <dbReference type="ARBA" id="ARBA00022723"/>
    </source>
</evidence>
<dbReference type="CDD" id="cd09278">
    <property type="entry name" value="RNase_HI_prokaryote_like"/>
    <property type="match status" value="1"/>
</dbReference>
<dbReference type="GO" id="GO:0000287">
    <property type="term" value="F:magnesium ion binding"/>
    <property type="evidence" value="ECO:0007669"/>
    <property type="project" value="UniProtKB-UniRule"/>
</dbReference>
<dbReference type="InterPro" id="IPR050092">
    <property type="entry name" value="RNase_H"/>
</dbReference>
<name>A0A7W3LI52_ACTNM</name>
<dbReference type="PANTHER" id="PTHR10642:SF26">
    <property type="entry name" value="RIBONUCLEASE H1"/>
    <property type="match status" value="1"/>
</dbReference>
<dbReference type="AlphaFoldDB" id="A0A7W3LI52"/>
<dbReference type="InterPro" id="IPR036397">
    <property type="entry name" value="RNaseH_sf"/>
</dbReference>
<dbReference type="Pfam" id="PF00075">
    <property type="entry name" value="RNase_H"/>
    <property type="match status" value="1"/>
</dbReference>
<proteinExistence type="inferred from homology"/>
<evidence type="ECO:0000256" key="6">
    <source>
        <dbReference type="ARBA" id="ARBA00022722"/>
    </source>
</evidence>
<dbReference type="GO" id="GO:0043137">
    <property type="term" value="P:DNA replication, removal of RNA primer"/>
    <property type="evidence" value="ECO:0007669"/>
    <property type="project" value="TreeGrafter"/>
</dbReference>
<keyword evidence="10 11" id="KW-0460">Magnesium</keyword>
<feature type="binding site" evidence="11">
    <location>
        <position position="151"/>
    </location>
    <ligand>
        <name>Mg(2+)</name>
        <dbReference type="ChEBI" id="CHEBI:18420"/>
        <label>2</label>
    </ligand>
</feature>
<evidence type="ECO:0000256" key="9">
    <source>
        <dbReference type="ARBA" id="ARBA00022801"/>
    </source>
</evidence>
<evidence type="ECO:0000313" key="13">
    <source>
        <dbReference type="EMBL" id="MBA8948633.1"/>
    </source>
</evidence>
<comment type="subunit">
    <text evidence="4 11">Monomer.</text>
</comment>
<dbReference type="InterPro" id="IPR012337">
    <property type="entry name" value="RNaseH-like_sf"/>
</dbReference>
<evidence type="ECO:0000259" key="12">
    <source>
        <dbReference type="PROSITE" id="PS50879"/>
    </source>
</evidence>
<dbReference type="FunFam" id="3.30.420.10:FF:000089">
    <property type="entry name" value="Ribonuclease H"/>
    <property type="match status" value="1"/>
</dbReference>
<evidence type="ECO:0000256" key="2">
    <source>
        <dbReference type="ARBA" id="ARBA00004065"/>
    </source>
</evidence>
<dbReference type="EC" id="3.1.26.4" evidence="5 11"/>
<evidence type="ECO:0000256" key="3">
    <source>
        <dbReference type="ARBA" id="ARBA00005300"/>
    </source>
</evidence>
<evidence type="ECO:0000256" key="11">
    <source>
        <dbReference type="HAMAP-Rule" id="MF_00042"/>
    </source>
</evidence>
<keyword evidence="7 11" id="KW-0479">Metal-binding</keyword>
<keyword evidence="11" id="KW-0963">Cytoplasm</keyword>
<protein>
    <recommendedName>
        <fullName evidence="5 11">Ribonuclease H</fullName>
        <shortName evidence="11">RNase H</shortName>
        <ecNumber evidence="5 11">3.1.26.4</ecNumber>
    </recommendedName>
</protein>
<feature type="binding site" evidence="11">
    <location>
        <position position="27"/>
    </location>
    <ligand>
        <name>Mg(2+)</name>
        <dbReference type="ChEBI" id="CHEBI:18420"/>
        <label>2</label>
    </ligand>
</feature>
<organism evidence="13 14">
    <name type="scientific">Actinomadura namibiensis</name>
    <dbReference type="NCBI Taxonomy" id="182080"/>
    <lineage>
        <taxon>Bacteria</taxon>
        <taxon>Bacillati</taxon>
        <taxon>Actinomycetota</taxon>
        <taxon>Actinomycetes</taxon>
        <taxon>Streptosporangiales</taxon>
        <taxon>Thermomonosporaceae</taxon>
        <taxon>Actinomadura</taxon>
    </lineage>
</organism>
<reference evidence="13 14" key="1">
    <citation type="submission" date="2020-08" db="EMBL/GenBank/DDBJ databases">
        <title>Genomic Encyclopedia of Type Strains, Phase IV (KMG-IV): sequencing the most valuable type-strain genomes for metagenomic binning, comparative biology and taxonomic classification.</title>
        <authorList>
            <person name="Goeker M."/>
        </authorList>
    </citation>
    <scope>NUCLEOTIDE SEQUENCE [LARGE SCALE GENOMIC DNA]</scope>
    <source>
        <strain evidence="13 14">DSM 44197</strain>
    </source>
</reference>
<dbReference type="InterPro" id="IPR002156">
    <property type="entry name" value="RNaseH_domain"/>
</dbReference>
<feature type="domain" description="RNase H type-1" evidence="12">
    <location>
        <begin position="18"/>
        <end position="159"/>
    </location>
</feature>
<comment type="catalytic activity">
    <reaction evidence="1 11">
        <text>Endonucleolytic cleavage to 5'-phosphomonoester.</text>
        <dbReference type="EC" id="3.1.26.4"/>
    </reaction>
</comment>
<dbReference type="PROSITE" id="PS50879">
    <property type="entry name" value="RNASE_H_1"/>
    <property type="match status" value="1"/>
</dbReference>
<dbReference type="EMBL" id="JACJIA010000001">
    <property type="protein sequence ID" value="MBA8948633.1"/>
    <property type="molecule type" value="Genomic_DNA"/>
</dbReference>
<dbReference type="Gene3D" id="3.30.420.10">
    <property type="entry name" value="Ribonuclease H-like superfamily/Ribonuclease H"/>
    <property type="match status" value="1"/>
</dbReference>
<feature type="binding site" evidence="11">
    <location>
        <position position="65"/>
    </location>
    <ligand>
        <name>Mg(2+)</name>
        <dbReference type="ChEBI" id="CHEBI:18420"/>
        <label>1</label>
    </ligand>
</feature>
<keyword evidence="14" id="KW-1185">Reference proteome</keyword>
<comment type="subcellular location">
    <subcellularLocation>
        <location evidence="11">Cytoplasm</location>
    </subcellularLocation>
</comment>
<dbReference type="RefSeq" id="WP_182841243.1">
    <property type="nucleotide sequence ID" value="NZ_BAAALP010000015.1"/>
</dbReference>
<dbReference type="InterPro" id="IPR022892">
    <property type="entry name" value="RNaseHI"/>
</dbReference>
<keyword evidence="9 11" id="KW-0378">Hydrolase</keyword>
<feature type="binding site" evidence="11">
    <location>
        <position position="27"/>
    </location>
    <ligand>
        <name>Mg(2+)</name>
        <dbReference type="ChEBI" id="CHEBI:18420"/>
        <label>1</label>
    </ligand>
</feature>
<comment type="similarity">
    <text evidence="3 11">Belongs to the RNase H family.</text>
</comment>
<dbReference type="PANTHER" id="PTHR10642">
    <property type="entry name" value="RIBONUCLEASE H1"/>
    <property type="match status" value="1"/>
</dbReference>
<dbReference type="GO" id="GO:0004523">
    <property type="term" value="F:RNA-DNA hybrid ribonuclease activity"/>
    <property type="evidence" value="ECO:0007669"/>
    <property type="project" value="UniProtKB-UniRule"/>
</dbReference>
<evidence type="ECO:0000256" key="4">
    <source>
        <dbReference type="ARBA" id="ARBA00011245"/>
    </source>
</evidence>
<dbReference type="SUPFAM" id="SSF53098">
    <property type="entry name" value="Ribonuclease H-like"/>
    <property type="match status" value="1"/>
</dbReference>
<dbReference type="GO" id="GO:0003676">
    <property type="term" value="F:nucleic acid binding"/>
    <property type="evidence" value="ECO:0007669"/>
    <property type="project" value="InterPro"/>
</dbReference>
<keyword evidence="8 11" id="KW-0255">Endonuclease</keyword>
<dbReference type="HAMAP" id="MF_00042">
    <property type="entry name" value="RNase_H"/>
    <property type="match status" value="1"/>
</dbReference>
<evidence type="ECO:0000256" key="1">
    <source>
        <dbReference type="ARBA" id="ARBA00000077"/>
    </source>
</evidence>
<dbReference type="Proteomes" id="UP000572680">
    <property type="component" value="Unassembled WGS sequence"/>
</dbReference>
<evidence type="ECO:0000256" key="5">
    <source>
        <dbReference type="ARBA" id="ARBA00012180"/>
    </source>
</evidence>
<comment type="cofactor">
    <cofactor evidence="11">
        <name>Mg(2+)</name>
        <dbReference type="ChEBI" id="CHEBI:18420"/>
    </cofactor>
    <text evidence="11">Binds 1 Mg(2+) ion per subunit. May bind a second metal ion at a regulatory site, or after substrate binding.</text>
</comment>
<dbReference type="GO" id="GO:0005737">
    <property type="term" value="C:cytoplasm"/>
    <property type="evidence" value="ECO:0007669"/>
    <property type="project" value="UniProtKB-SubCell"/>
</dbReference>
<keyword evidence="6 11" id="KW-0540">Nuclease</keyword>
<comment type="function">
    <text evidence="2 11">Endonuclease that specifically degrades the RNA of RNA-DNA hybrids.</text>
</comment>